<sequence length="500" mass="55653">MSSGRRSVGSPEGGGKSSVKEKEKRKLPKLEGQYCESWTTDAYFKYTILLRYFQSYDVGGMMHFEFSHDERGRLRAAGLSDEDALQRGSEGDARQPRSYNNLKLVDEDDDNQEDAIKPNFDDGMEDVSKANADDELEEVRLRKASHSSASRRMRRENASKIGNLLRAATVSSSSCRGPEETKSEQSLAQLAKTILGMNVMLKSVVDRISGVEELVHGLKRRLDGFRSVDDETTDGVDKEDPPEVAMKSGQPSEDFVEGRSAEKHVGDAGGVDSVDKGFTNQSFNAVSYPERQGGEAGVMDCVDIPLNNESIVKVESGVERQDRDVGNTEIIDGVGNAESFEGVSHAERQGADCMPSQKVLDLLEQVFVDEVIYSHTQVHEGGAAENAEMEMTEAQSPEYEISDLEAYEPDCSPQKMDQENPPAKKRLFEEVSGSVEPCYGTICGEPLPKKRKTRGKNVAEKKPVKLSSLQWETFDPHREYDWPTERDFHHWYSHAKGENS</sequence>
<feature type="region of interest" description="Disordered" evidence="1">
    <location>
        <begin position="228"/>
        <end position="254"/>
    </location>
</feature>
<name>A0AAD4J3S6_PERFH</name>
<dbReference type="Proteomes" id="UP001190926">
    <property type="component" value="Unassembled WGS sequence"/>
</dbReference>
<gene>
    <name evidence="2" type="ORF">C2S53_010552</name>
</gene>
<keyword evidence="3" id="KW-1185">Reference proteome</keyword>
<dbReference type="EMBL" id="SDAM02000163">
    <property type="protein sequence ID" value="KAH6826663.1"/>
    <property type="molecule type" value="Genomic_DNA"/>
</dbReference>
<feature type="compositionally biased region" description="Basic and acidic residues" evidence="1">
    <location>
        <begin position="114"/>
        <end position="125"/>
    </location>
</feature>
<proteinExistence type="predicted"/>
<protein>
    <submittedName>
        <fullName evidence="2">Uncharacterized protein</fullName>
    </submittedName>
</protein>
<organism evidence="2 3">
    <name type="scientific">Perilla frutescens var. hirtella</name>
    <name type="common">Perilla citriodora</name>
    <name type="synonym">Perilla setoyensis</name>
    <dbReference type="NCBI Taxonomy" id="608512"/>
    <lineage>
        <taxon>Eukaryota</taxon>
        <taxon>Viridiplantae</taxon>
        <taxon>Streptophyta</taxon>
        <taxon>Embryophyta</taxon>
        <taxon>Tracheophyta</taxon>
        <taxon>Spermatophyta</taxon>
        <taxon>Magnoliopsida</taxon>
        <taxon>eudicotyledons</taxon>
        <taxon>Gunneridae</taxon>
        <taxon>Pentapetalae</taxon>
        <taxon>asterids</taxon>
        <taxon>lamiids</taxon>
        <taxon>Lamiales</taxon>
        <taxon>Lamiaceae</taxon>
        <taxon>Nepetoideae</taxon>
        <taxon>Elsholtzieae</taxon>
        <taxon>Perilla</taxon>
    </lineage>
</organism>
<accession>A0AAD4J3S6</accession>
<evidence type="ECO:0000313" key="2">
    <source>
        <dbReference type="EMBL" id="KAH6826663.1"/>
    </source>
</evidence>
<evidence type="ECO:0000313" key="3">
    <source>
        <dbReference type="Proteomes" id="UP001190926"/>
    </source>
</evidence>
<reference evidence="2 3" key="1">
    <citation type="journal article" date="2021" name="Nat. Commun.">
        <title>Incipient diploidization of the medicinal plant Perilla within 10,000 years.</title>
        <authorList>
            <person name="Zhang Y."/>
            <person name="Shen Q."/>
            <person name="Leng L."/>
            <person name="Zhang D."/>
            <person name="Chen S."/>
            <person name="Shi Y."/>
            <person name="Ning Z."/>
            <person name="Chen S."/>
        </authorList>
    </citation>
    <scope>NUCLEOTIDE SEQUENCE [LARGE SCALE GENOMIC DNA]</scope>
    <source>
        <strain evidence="3">cv. PC099</strain>
    </source>
</reference>
<feature type="region of interest" description="Disordered" evidence="1">
    <location>
        <begin position="1"/>
        <end position="27"/>
    </location>
</feature>
<comment type="caution">
    <text evidence="2">The sequence shown here is derived from an EMBL/GenBank/DDBJ whole genome shotgun (WGS) entry which is preliminary data.</text>
</comment>
<feature type="compositionally biased region" description="Basic and acidic residues" evidence="1">
    <location>
        <begin position="228"/>
        <end position="241"/>
    </location>
</feature>
<dbReference type="AlphaFoldDB" id="A0AAD4J3S6"/>
<evidence type="ECO:0000256" key="1">
    <source>
        <dbReference type="SAM" id="MobiDB-lite"/>
    </source>
</evidence>
<feature type="region of interest" description="Disordered" evidence="1">
    <location>
        <begin position="78"/>
        <end position="125"/>
    </location>
</feature>